<dbReference type="InterPro" id="IPR019406">
    <property type="entry name" value="APLF_PBZ"/>
</dbReference>
<reference evidence="3" key="1">
    <citation type="submission" date="2020-11" db="EMBL/GenBank/DDBJ databases">
        <authorList>
            <person name="Tran Van P."/>
        </authorList>
    </citation>
    <scope>NUCLEOTIDE SEQUENCE</scope>
</reference>
<proteinExistence type="predicted"/>
<dbReference type="GO" id="GO:0008408">
    <property type="term" value="F:3'-5' exonuclease activity"/>
    <property type="evidence" value="ECO:0007669"/>
    <property type="project" value="InterPro"/>
</dbReference>
<dbReference type="EMBL" id="OA883212">
    <property type="protein sequence ID" value="CAD7278281.1"/>
    <property type="molecule type" value="Genomic_DNA"/>
</dbReference>
<dbReference type="PANTHER" id="PTHR21315">
    <property type="entry name" value="APRATAXIN AND PNK-LIKE FACTOR-RELATED"/>
    <property type="match status" value="1"/>
</dbReference>
<name>A0A7R9BQQ5_9CRUS</name>
<feature type="compositionally biased region" description="Basic and acidic residues" evidence="1">
    <location>
        <begin position="195"/>
        <end position="218"/>
    </location>
</feature>
<dbReference type="OrthoDB" id="10256774at2759"/>
<evidence type="ECO:0000313" key="3">
    <source>
        <dbReference type="EMBL" id="CAD7278281.1"/>
    </source>
</evidence>
<feature type="compositionally biased region" description="Acidic residues" evidence="1">
    <location>
        <begin position="327"/>
        <end position="340"/>
    </location>
</feature>
<dbReference type="PANTHER" id="PTHR21315:SF2">
    <property type="entry name" value="APRATAXIN AND PNK-LIKE FACTOR"/>
    <property type="match status" value="1"/>
</dbReference>
<dbReference type="GO" id="GO:0035861">
    <property type="term" value="C:site of double-strand break"/>
    <property type="evidence" value="ECO:0007669"/>
    <property type="project" value="TreeGrafter"/>
</dbReference>
<dbReference type="Gene3D" id="2.60.200.20">
    <property type="match status" value="1"/>
</dbReference>
<accession>A0A7R9BQQ5</accession>
<gene>
    <name evidence="3" type="ORF">NMOB1V02_LOCUS5989</name>
</gene>
<evidence type="ECO:0000259" key="2">
    <source>
        <dbReference type="Pfam" id="PF10283"/>
    </source>
</evidence>
<feature type="compositionally biased region" description="Basic and acidic residues" evidence="1">
    <location>
        <begin position="374"/>
        <end position="385"/>
    </location>
</feature>
<dbReference type="EMBL" id="CAJPEX010001175">
    <property type="protein sequence ID" value="CAG0918433.1"/>
    <property type="molecule type" value="Genomic_DNA"/>
</dbReference>
<dbReference type="InterPro" id="IPR008984">
    <property type="entry name" value="SMAD_FHA_dom_sf"/>
</dbReference>
<dbReference type="Pfam" id="PF10283">
    <property type="entry name" value="zf-CCHH"/>
    <property type="match status" value="1"/>
</dbReference>
<keyword evidence="4" id="KW-1185">Reference proteome</keyword>
<dbReference type="AlphaFoldDB" id="A0A7R9BQQ5"/>
<feature type="domain" description="PBZ-type" evidence="2">
    <location>
        <begin position="277"/>
        <end position="302"/>
    </location>
</feature>
<feature type="compositionally biased region" description="Acidic residues" evidence="1">
    <location>
        <begin position="347"/>
        <end position="373"/>
    </location>
</feature>
<protein>
    <recommendedName>
        <fullName evidence="2">PBZ-type domain-containing protein</fullName>
    </recommendedName>
</protein>
<dbReference type="GO" id="GO:0005634">
    <property type="term" value="C:nucleus"/>
    <property type="evidence" value="ECO:0007669"/>
    <property type="project" value="TreeGrafter"/>
</dbReference>
<evidence type="ECO:0000256" key="1">
    <source>
        <dbReference type="SAM" id="MobiDB-lite"/>
    </source>
</evidence>
<dbReference type="GO" id="GO:0003906">
    <property type="term" value="F:DNA-(apurinic or apyrimidinic site) endonuclease activity"/>
    <property type="evidence" value="ECO:0007669"/>
    <property type="project" value="InterPro"/>
</dbReference>
<dbReference type="CDD" id="cd22671">
    <property type="entry name" value="FHA_APTX-like"/>
    <property type="match status" value="1"/>
</dbReference>
<dbReference type="Proteomes" id="UP000678499">
    <property type="component" value="Unassembled WGS sequence"/>
</dbReference>
<dbReference type="SUPFAM" id="SSF49879">
    <property type="entry name" value="SMAD/FHA domain"/>
    <property type="match status" value="1"/>
</dbReference>
<dbReference type="GO" id="GO:0006302">
    <property type="term" value="P:double-strand break repair"/>
    <property type="evidence" value="ECO:0007669"/>
    <property type="project" value="InterPro"/>
</dbReference>
<feature type="compositionally biased region" description="Basic and acidic residues" evidence="1">
    <location>
        <begin position="293"/>
        <end position="308"/>
    </location>
</feature>
<evidence type="ECO:0000313" key="4">
    <source>
        <dbReference type="Proteomes" id="UP000678499"/>
    </source>
</evidence>
<sequence>MRALMKRIDASGDSIEIPFGVTILGRGHLLNCMDKSISRHHAEITFIPDEGSVILKSTHSKPCFVWKASAETPESIVAPEEVRLDNEFRFAFHPNSFIYAVTIIDDGLSEASNAPLTPHLEEEVPALKCKDMNEAGPSVSDPEVSAIRNDLNRALDPSLPAKLVERKRRLPSWLSDSKGLESTAKKPRKLPLKPNDGERRKRIRKTEESRVHVSESEKAGSAAPESQNEPPVDVPFDSSHAPDEESDEKSSEASTIPFASPRPVSPESENKVESSQRRSCAFGSTCYRRNPAHRAELAHPGDPDYVEPKEDENDIGRNATAKRRIDYEEESDEDEYDMDDPFMASDSEVEYSPTDEEDDDDDIEEEEEGEENTQELKEEAKKDRTRMLKEAQRFLKRDKK</sequence>
<organism evidence="3">
    <name type="scientific">Notodromas monacha</name>
    <dbReference type="NCBI Taxonomy" id="399045"/>
    <lineage>
        <taxon>Eukaryota</taxon>
        <taxon>Metazoa</taxon>
        <taxon>Ecdysozoa</taxon>
        <taxon>Arthropoda</taxon>
        <taxon>Crustacea</taxon>
        <taxon>Oligostraca</taxon>
        <taxon>Ostracoda</taxon>
        <taxon>Podocopa</taxon>
        <taxon>Podocopida</taxon>
        <taxon>Cypridocopina</taxon>
        <taxon>Cypridoidea</taxon>
        <taxon>Cyprididae</taxon>
        <taxon>Notodromas</taxon>
    </lineage>
</organism>
<feature type="compositionally biased region" description="Basic and acidic residues" evidence="1">
    <location>
        <begin position="240"/>
        <end position="251"/>
    </location>
</feature>
<dbReference type="InterPro" id="IPR039253">
    <property type="entry name" value="APLF"/>
</dbReference>
<feature type="region of interest" description="Disordered" evidence="1">
    <location>
        <begin position="175"/>
        <end position="385"/>
    </location>
</feature>